<comment type="caution">
    <text evidence="1">The sequence shown here is derived from an EMBL/GenBank/DDBJ whole genome shotgun (WGS) entry which is preliminary data.</text>
</comment>
<evidence type="ECO:0000313" key="1">
    <source>
        <dbReference type="EMBL" id="KAI4368629.1"/>
    </source>
</evidence>
<accession>A0ACB9QT86</accession>
<gene>
    <name evidence="1" type="ORF">MLD38_017166</name>
</gene>
<name>A0ACB9QT86_9MYRT</name>
<keyword evidence="2" id="KW-1185">Reference proteome</keyword>
<evidence type="ECO:0000313" key="2">
    <source>
        <dbReference type="Proteomes" id="UP001057402"/>
    </source>
</evidence>
<organism evidence="1 2">
    <name type="scientific">Melastoma candidum</name>
    <dbReference type="NCBI Taxonomy" id="119954"/>
    <lineage>
        <taxon>Eukaryota</taxon>
        <taxon>Viridiplantae</taxon>
        <taxon>Streptophyta</taxon>
        <taxon>Embryophyta</taxon>
        <taxon>Tracheophyta</taxon>
        <taxon>Spermatophyta</taxon>
        <taxon>Magnoliopsida</taxon>
        <taxon>eudicotyledons</taxon>
        <taxon>Gunneridae</taxon>
        <taxon>Pentapetalae</taxon>
        <taxon>rosids</taxon>
        <taxon>malvids</taxon>
        <taxon>Myrtales</taxon>
        <taxon>Melastomataceae</taxon>
        <taxon>Melastomatoideae</taxon>
        <taxon>Melastomateae</taxon>
        <taxon>Melastoma</taxon>
    </lineage>
</organism>
<dbReference type="Proteomes" id="UP001057402">
    <property type="component" value="Chromosome 5"/>
</dbReference>
<proteinExistence type="predicted"/>
<dbReference type="EMBL" id="CM042884">
    <property type="protein sequence ID" value="KAI4368629.1"/>
    <property type="molecule type" value="Genomic_DNA"/>
</dbReference>
<protein>
    <submittedName>
        <fullName evidence="1">Uncharacterized protein</fullName>
    </submittedName>
</protein>
<reference evidence="2" key="1">
    <citation type="journal article" date="2023" name="Front. Plant Sci.">
        <title>Chromosomal-level genome assembly of Melastoma candidum provides insights into trichome evolution.</title>
        <authorList>
            <person name="Zhong Y."/>
            <person name="Wu W."/>
            <person name="Sun C."/>
            <person name="Zou P."/>
            <person name="Liu Y."/>
            <person name="Dai S."/>
            <person name="Zhou R."/>
        </authorList>
    </citation>
    <scope>NUCLEOTIDE SEQUENCE [LARGE SCALE GENOMIC DNA]</scope>
</reference>
<sequence>MSIARAALLVCAVAASVVGSASGEAGLASWYPLEYARNRIREFEQKTDRFWEFDEITKNWIQVRLPYVLLSCVNGNCTKVGSIEGKNRCRADKRGRDTEKDDGGEGLASLSQRKRMSMTRISETSIWVTGESGSIYERYWNGVRWVTAPHDLPVTAGGAVSVLLVNQTILALSETGQLHRMQLSEGSHPIWTEFPRTNEDTKEETSSPIKLGVVSNDGMRVYFCTRDGVLLELAEADPPRWLNHGRPPGADVAVVGDAASMRHDSVFTISSKGELYEYDGTSRPPWKKHVKRKGDADDDVLGLTRGCTVLGPSKEHPASLFLVTKGGSLIERQLYRNKWKWIHHGSPQASNITSITAVLHDNSNEMVYSLFCTTATGEVIEYKLPRVSDIGPSHSPSESWMNHAHPPHGRAARGIAGIQLNVGRILFYLDDGRLAELHLPGFGGESSGPSNQGNTRKKSAKYVWSALDAPESEGWNAEYCTEERGPTNCVTGIKDKPDSVGIAARLGTRWRKTGQPQESYLIPGTMDIKHAKDDHGTIDRVNSNYRLRLMHPGGSFFLVTDGGFVFEYLYAENMWFWLRHDHSTVVKGAIGSYNGSLFLVDEHGSLLIREKSNNELTWVNCTAMRKGRRVIGGPPWDAIPGKDIKVTEDDALFFVSRGGRLMQFIVYERQYKWKDCRSPPNTRISHVIDQELFRRNLVFVVGTNGRLYQYNRVTELWHEHYQSPHLVLSGMPGSVTRPSQPAGSLEGSIFILSSDGGLVEYWWNIADGWNWVEHGTPLGGIELVAPPGPCFDGKQLFLIGSDGNVHLRFMDRSIWMWKILGHPYSGITTIEDRSTTGSGERKYGFCVSGTGKEDAVNFDDLCNPKVAAVRPIPLSDNSIIFELRDGRLAEMVRVEGANWVWSRIIGTPTSSCVYNYQTDPAS</sequence>